<evidence type="ECO:0000313" key="7">
    <source>
        <dbReference type="EMBL" id="PCJ20516.1"/>
    </source>
</evidence>
<dbReference type="Gene3D" id="3.40.50.300">
    <property type="entry name" value="P-loop containing nucleotide triphosphate hydrolases"/>
    <property type="match status" value="1"/>
</dbReference>
<dbReference type="GO" id="GO:0005886">
    <property type="term" value="C:plasma membrane"/>
    <property type="evidence" value="ECO:0007669"/>
    <property type="project" value="UniProtKB-SubCell"/>
</dbReference>
<evidence type="ECO:0000313" key="8">
    <source>
        <dbReference type="Proteomes" id="UP000218327"/>
    </source>
</evidence>
<proteinExistence type="inferred from homology"/>
<evidence type="ECO:0000256" key="6">
    <source>
        <dbReference type="ARBA" id="ARBA00023136"/>
    </source>
</evidence>
<organism evidence="7 8">
    <name type="scientific">SAR86 cluster bacterium</name>
    <dbReference type="NCBI Taxonomy" id="2030880"/>
    <lineage>
        <taxon>Bacteria</taxon>
        <taxon>Pseudomonadati</taxon>
        <taxon>Pseudomonadota</taxon>
        <taxon>Gammaproteobacteria</taxon>
        <taxon>SAR86 cluster</taxon>
    </lineage>
</organism>
<evidence type="ECO:0000256" key="2">
    <source>
        <dbReference type="ARBA" id="ARBA00008806"/>
    </source>
</evidence>
<dbReference type="InterPro" id="IPR051539">
    <property type="entry name" value="T4SS-coupling_protein"/>
</dbReference>
<gene>
    <name evidence="7" type="ORF">COA96_15765</name>
</gene>
<evidence type="ECO:0000256" key="3">
    <source>
        <dbReference type="ARBA" id="ARBA00022475"/>
    </source>
</evidence>
<name>A0A2A5ANT0_9GAMM</name>
<dbReference type="CDD" id="cd01127">
    <property type="entry name" value="TrwB_TraG_TraD_VirD4"/>
    <property type="match status" value="1"/>
</dbReference>
<dbReference type="SUPFAM" id="SSF52540">
    <property type="entry name" value="P-loop containing nucleoside triphosphate hydrolases"/>
    <property type="match status" value="1"/>
</dbReference>
<evidence type="ECO:0000256" key="5">
    <source>
        <dbReference type="ARBA" id="ARBA00022989"/>
    </source>
</evidence>
<protein>
    <recommendedName>
        <fullName evidence="9">Conjugal transfer protein TraG</fullName>
    </recommendedName>
</protein>
<evidence type="ECO:0000256" key="4">
    <source>
        <dbReference type="ARBA" id="ARBA00022692"/>
    </source>
</evidence>
<evidence type="ECO:0000256" key="1">
    <source>
        <dbReference type="ARBA" id="ARBA00004651"/>
    </source>
</evidence>
<keyword evidence="6" id="KW-0472">Membrane</keyword>
<keyword evidence="5" id="KW-1133">Transmembrane helix</keyword>
<evidence type="ECO:0008006" key="9">
    <source>
        <dbReference type="Google" id="ProtNLM"/>
    </source>
</evidence>
<accession>A0A2A5ANT0</accession>
<reference evidence="8" key="1">
    <citation type="submission" date="2017-08" db="EMBL/GenBank/DDBJ databases">
        <title>A dynamic microbial community with high functional redundancy inhabits the cold, oxic subseafloor aquifer.</title>
        <authorList>
            <person name="Tully B.J."/>
            <person name="Wheat C.G."/>
            <person name="Glazer B.T."/>
            <person name="Huber J.A."/>
        </authorList>
    </citation>
    <scope>NUCLEOTIDE SEQUENCE [LARGE SCALE GENOMIC DNA]</scope>
</reference>
<comment type="subcellular location">
    <subcellularLocation>
        <location evidence="1">Cell membrane</location>
        <topology evidence="1">Multi-pass membrane protein</topology>
    </subcellularLocation>
</comment>
<sequence length="545" mass="60590">MFVAVREAHMQAPNLPPRIYSRDAHLHGSARWADRAHLAKRHYGENGNMFLAYGLPEHIKARSFDITTNTQKHLLTIAPTRGGKLLAASMPRCLEHLGSLVALDVKDGELALIAARYRRDVLGHKVVLIDPWDLVSSRLGVTQARFNVLDWLDPKGDAVVEDAMLVADSLITDKGGKDPFWSDEARALVMGLVMYVAATPLTLMPTEKKSRDLVQVRRLLNLSSIAFKKMVSGEFEEDEAGNISLVYAGMAQSRNEAVRAAAARIMGKAEKELSSVLSTAQQNTHFLESPKIQRSLSASDFSFDELEDGNTDIFIILPAGRLSNFNRFLRMLLSIAITAVTRFKTKPNPPVYFLLEEAAALGRMEVIETAYGLMAGYGMQLHMIVQDLNQLASIYPDRWQTFIANSGVIQIFGTRDLMTADYVSRLCGMTTIESLSHASAEIRAGLFTDPNYLSREDGLTSRSLITPDEIMTMHPATQILILPHAYPVACFKSVYFLDSRYRDKKGKPIFDIHPDYAHLPLPRSVNFKRTGFDIGSALDKVFDGG</sequence>
<keyword evidence="3" id="KW-1003">Cell membrane</keyword>
<keyword evidence="4" id="KW-0812">Transmembrane</keyword>
<dbReference type="InterPro" id="IPR027417">
    <property type="entry name" value="P-loop_NTPase"/>
</dbReference>
<dbReference type="InterPro" id="IPR003688">
    <property type="entry name" value="TraG/VirD4"/>
</dbReference>
<dbReference type="AlphaFoldDB" id="A0A2A5ANT0"/>
<dbReference type="PANTHER" id="PTHR37937:SF1">
    <property type="entry name" value="CONJUGATIVE TRANSFER: DNA TRANSPORT"/>
    <property type="match status" value="1"/>
</dbReference>
<dbReference type="Proteomes" id="UP000218327">
    <property type="component" value="Unassembled WGS sequence"/>
</dbReference>
<comment type="similarity">
    <text evidence="2">Belongs to the VirD4/TraG family.</text>
</comment>
<comment type="caution">
    <text evidence="7">The sequence shown here is derived from an EMBL/GenBank/DDBJ whole genome shotgun (WGS) entry which is preliminary data.</text>
</comment>
<dbReference type="Pfam" id="PF02534">
    <property type="entry name" value="T4SS-DNA_transf"/>
    <property type="match status" value="1"/>
</dbReference>
<dbReference type="EMBL" id="NVVJ01000079">
    <property type="protein sequence ID" value="PCJ20516.1"/>
    <property type="molecule type" value="Genomic_DNA"/>
</dbReference>
<dbReference type="PANTHER" id="PTHR37937">
    <property type="entry name" value="CONJUGATIVE TRANSFER: DNA TRANSPORT"/>
    <property type="match status" value="1"/>
</dbReference>